<proteinExistence type="inferred from homology"/>
<evidence type="ECO:0000313" key="12">
    <source>
        <dbReference type="EMBL" id="EIT83995.1"/>
    </source>
</evidence>
<dbReference type="Proteomes" id="UP000004080">
    <property type="component" value="Unassembled WGS sequence"/>
</dbReference>
<keyword evidence="4" id="KW-0378">Hydrolase</keyword>
<dbReference type="FunFam" id="2.40.440.10:FF:000003">
    <property type="entry name" value="L,D-transpeptidase YciB"/>
    <property type="match status" value="1"/>
</dbReference>
<dbReference type="GO" id="GO:0071555">
    <property type="term" value="P:cell wall organization"/>
    <property type="evidence" value="ECO:0007669"/>
    <property type="project" value="UniProtKB-UniRule"/>
</dbReference>
<feature type="domain" description="L,D-TPase catalytic" evidence="11">
    <location>
        <begin position="37"/>
        <end position="167"/>
    </location>
</feature>
<keyword evidence="5 9" id="KW-0133">Cell shape</keyword>
<evidence type="ECO:0000259" key="11">
    <source>
        <dbReference type="PROSITE" id="PS52029"/>
    </source>
</evidence>
<dbReference type="UniPathway" id="UPA00219"/>
<dbReference type="EMBL" id="AKKV01000042">
    <property type="protein sequence ID" value="EIT83995.1"/>
    <property type="molecule type" value="Genomic_DNA"/>
</dbReference>
<evidence type="ECO:0000256" key="1">
    <source>
        <dbReference type="ARBA" id="ARBA00004752"/>
    </source>
</evidence>
<organism evidence="12 13">
    <name type="scientific">Fictibacillus macauensis ZFHKF-1</name>
    <dbReference type="NCBI Taxonomy" id="1196324"/>
    <lineage>
        <taxon>Bacteria</taxon>
        <taxon>Bacillati</taxon>
        <taxon>Bacillota</taxon>
        <taxon>Bacilli</taxon>
        <taxon>Bacillales</taxon>
        <taxon>Fictibacillaceae</taxon>
        <taxon>Fictibacillus</taxon>
    </lineage>
</organism>
<evidence type="ECO:0000256" key="8">
    <source>
        <dbReference type="ARBA" id="ARBA00060592"/>
    </source>
</evidence>
<dbReference type="Gene3D" id="2.40.440.10">
    <property type="entry name" value="L,D-transpeptidase catalytic domain-like"/>
    <property type="match status" value="1"/>
</dbReference>
<dbReference type="CDD" id="cd16913">
    <property type="entry name" value="YkuD_like"/>
    <property type="match status" value="1"/>
</dbReference>
<feature type="signal peptide" evidence="10">
    <location>
        <begin position="1"/>
        <end position="27"/>
    </location>
</feature>
<keyword evidence="13" id="KW-1185">Reference proteome</keyword>
<keyword evidence="3" id="KW-0808">Transferase</keyword>
<dbReference type="PROSITE" id="PS52029">
    <property type="entry name" value="LD_TPASE"/>
    <property type="match status" value="1"/>
</dbReference>
<dbReference type="GO" id="GO:0005576">
    <property type="term" value="C:extracellular region"/>
    <property type="evidence" value="ECO:0007669"/>
    <property type="project" value="TreeGrafter"/>
</dbReference>
<evidence type="ECO:0000313" key="13">
    <source>
        <dbReference type="Proteomes" id="UP000004080"/>
    </source>
</evidence>
<evidence type="ECO:0000256" key="9">
    <source>
        <dbReference type="PROSITE-ProRule" id="PRU01373"/>
    </source>
</evidence>
<dbReference type="InterPro" id="IPR038063">
    <property type="entry name" value="Transpep_catalytic_dom"/>
</dbReference>
<dbReference type="RefSeq" id="WP_007203711.1">
    <property type="nucleotide sequence ID" value="NZ_AKKV01000042.1"/>
</dbReference>
<dbReference type="InterPro" id="IPR050979">
    <property type="entry name" value="LD-transpeptidase"/>
</dbReference>
<keyword evidence="6 9" id="KW-0573">Peptidoglycan synthesis</keyword>
<dbReference type="SUPFAM" id="SSF141523">
    <property type="entry name" value="L,D-transpeptidase catalytic domain-like"/>
    <property type="match status" value="1"/>
</dbReference>
<dbReference type="PANTHER" id="PTHR30582">
    <property type="entry name" value="L,D-TRANSPEPTIDASE"/>
    <property type="match status" value="1"/>
</dbReference>
<accession>I8UAQ5</accession>
<dbReference type="Pfam" id="PF03734">
    <property type="entry name" value="YkuD"/>
    <property type="match status" value="1"/>
</dbReference>
<dbReference type="GO" id="GO:0018104">
    <property type="term" value="P:peptidoglycan-protein cross-linking"/>
    <property type="evidence" value="ECO:0007669"/>
    <property type="project" value="TreeGrafter"/>
</dbReference>
<protein>
    <submittedName>
        <fullName evidence="12">ErfK/YbiS/YcfS/YnhG family protein</fullName>
    </submittedName>
</protein>
<keyword evidence="7 9" id="KW-0961">Cell wall biogenesis/degradation</keyword>
<sequence length="191" mass="21376">MKQLNKCILIVLSTLLFSFVMAPGAQAVEKKTTKSDDYIIINKKKNELAFYHKQKRVRVYKVATGRTRDLTPEGTYKIVKKIVNRPYFSKNIAGGSPHNPLGKRWLGLAVPQRGEQAGLGNVYAIHGNNLKSSIGTYASGGCIRMYNEDIEKSLYNQVKVNTPVFITYSSSSFTSLAKKVGYLKEKHLAKK</sequence>
<comment type="caution">
    <text evidence="12">The sequence shown here is derived from an EMBL/GenBank/DDBJ whole genome shotgun (WGS) entry which is preliminary data.</text>
</comment>
<feature type="active site" description="Nucleophile" evidence="9">
    <location>
        <position position="142"/>
    </location>
</feature>
<evidence type="ECO:0000256" key="6">
    <source>
        <dbReference type="ARBA" id="ARBA00022984"/>
    </source>
</evidence>
<evidence type="ECO:0000256" key="5">
    <source>
        <dbReference type="ARBA" id="ARBA00022960"/>
    </source>
</evidence>
<dbReference type="InterPro" id="IPR005490">
    <property type="entry name" value="LD_TPept_cat_dom"/>
</dbReference>
<dbReference type="AlphaFoldDB" id="I8UAQ5"/>
<keyword evidence="10" id="KW-0732">Signal</keyword>
<name>I8UAQ5_9BACL</name>
<comment type="pathway">
    <text evidence="1 9">Cell wall biogenesis; peptidoglycan biosynthesis.</text>
</comment>
<evidence type="ECO:0000256" key="3">
    <source>
        <dbReference type="ARBA" id="ARBA00022679"/>
    </source>
</evidence>
<evidence type="ECO:0000256" key="7">
    <source>
        <dbReference type="ARBA" id="ARBA00023316"/>
    </source>
</evidence>
<dbReference type="GO" id="GO:0008360">
    <property type="term" value="P:regulation of cell shape"/>
    <property type="evidence" value="ECO:0007669"/>
    <property type="project" value="UniProtKB-UniRule"/>
</dbReference>
<evidence type="ECO:0000256" key="4">
    <source>
        <dbReference type="ARBA" id="ARBA00022801"/>
    </source>
</evidence>
<evidence type="ECO:0000256" key="10">
    <source>
        <dbReference type="SAM" id="SignalP"/>
    </source>
</evidence>
<comment type="pathway">
    <text evidence="8">Glycan biosynthesis.</text>
</comment>
<dbReference type="GO" id="GO:0071972">
    <property type="term" value="F:peptidoglycan L,D-transpeptidase activity"/>
    <property type="evidence" value="ECO:0007669"/>
    <property type="project" value="TreeGrafter"/>
</dbReference>
<evidence type="ECO:0000256" key="2">
    <source>
        <dbReference type="ARBA" id="ARBA00005992"/>
    </source>
</evidence>
<comment type="similarity">
    <text evidence="2">Belongs to the YkuD family.</text>
</comment>
<dbReference type="GO" id="GO:0016740">
    <property type="term" value="F:transferase activity"/>
    <property type="evidence" value="ECO:0007669"/>
    <property type="project" value="UniProtKB-KW"/>
</dbReference>
<gene>
    <name evidence="12" type="ORF">A374_18209</name>
</gene>
<feature type="active site" description="Proton donor/acceptor" evidence="9">
    <location>
        <position position="126"/>
    </location>
</feature>
<dbReference type="eggNOG" id="COG1376">
    <property type="taxonomic scope" value="Bacteria"/>
</dbReference>
<feature type="chain" id="PRO_5003714899" evidence="10">
    <location>
        <begin position="28"/>
        <end position="191"/>
    </location>
</feature>
<dbReference type="PATRIC" id="fig|1196324.3.peg.3714"/>
<reference evidence="12 13" key="1">
    <citation type="journal article" date="2012" name="J. Bacteriol.">
        <title>Genome of Bacillus macauensis ZFHKF-1, a Long-Chain-Forming Bacterium.</title>
        <authorList>
            <person name="Cai L."/>
            <person name="Zhang T."/>
        </authorList>
    </citation>
    <scope>NUCLEOTIDE SEQUENCE [LARGE SCALE GENOMIC DNA]</scope>
    <source>
        <strain evidence="12 13">ZFHKF-1</strain>
    </source>
</reference>
<dbReference type="PANTHER" id="PTHR30582:SF4">
    <property type="entry name" value="L,D-TRANSPEPTIDASE YQJB-RELATED"/>
    <property type="match status" value="1"/>
</dbReference>